<proteinExistence type="predicted"/>
<organism evidence="1 2">
    <name type="scientific">Tetrahymena thermophila (strain SB210)</name>
    <dbReference type="NCBI Taxonomy" id="312017"/>
    <lineage>
        <taxon>Eukaryota</taxon>
        <taxon>Sar</taxon>
        <taxon>Alveolata</taxon>
        <taxon>Ciliophora</taxon>
        <taxon>Intramacronucleata</taxon>
        <taxon>Oligohymenophorea</taxon>
        <taxon>Hymenostomatida</taxon>
        <taxon>Tetrahymenina</taxon>
        <taxon>Tetrahymenidae</taxon>
        <taxon>Tetrahymena</taxon>
    </lineage>
</organism>
<sequence length="305" mass="36192">MNILRPSTVNFLRSSNKSLSHKVQRNFFQKIFEEAKKHHNSEPLKIVQKLNQDYNPEYLNNEFVKYVNQIGVPPLNSYNIVNPRIAETDFFSQKTIFRIAAQAQFRRWMDQYESLVDSLVAGDMNKINKLCEERLCQKFETFLEKLEKSQLKFSKITPLENLDIMAYPEYQYHRQVEGVSLNRRLNYHESQYVKTQSKEKLIFKKLNEKKQSKWALLNLSDDQSEKENNTDELVLNQYLISFQTNIRLNLVRKADETEIVYGSNDRNLIAVHFIQIENVRNHFQETDYYITDIDNILNGNPFVTS</sequence>
<keyword evidence="2" id="KW-1185">Reference proteome</keyword>
<evidence type="ECO:0000313" key="1">
    <source>
        <dbReference type="EMBL" id="EAR84493.1"/>
    </source>
</evidence>
<dbReference type="InParanoid" id="I7MFY5"/>
<accession>I7MFY5</accession>
<dbReference type="RefSeq" id="XP_001032156.1">
    <property type="nucleotide sequence ID" value="XM_001032156.1"/>
</dbReference>
<dbReference type="GeneID" id="7830831"/>
<dbReference type="Proteomes" id="UP000009168">
    <property type="component" value="Unassembled WGS sequence"/>
</dbReference>
<evidence type="ECO:0000313" key="2">
    <source>
        <dbReference type="Proteomes" id="UP000009168"/>
    </source>
</evidence>
<name>I7MFY5_TETTS</name>
<gene>
    <name evidence="1" type="ORF">TTHERM_00691910</name>
</gene>
<dbReference type="KEGG" id="tet:TTHERM_00691910"/>
<dbReference type="AlphaFoldDB" id="I7MFY5"/>
<dbReference type="HOGENOM" id="CLU_913613_0_0_1"/>
<protein>
    <submittedName>
        <fullName evidence="1">Uncharacterized protein</fullName>
    </submittedName>
</protein>
<reference evidence="2" key="1">
    <citation type="journal article" date="2006" name="PLoS Biol.">
        <title>Macronuclear genome sequence of the ciliate Tetrahymena thermophila, a model eukaryote.</title>
        <authorList>
            <person name="Eisen J.A."/>
            <person name="Coyne R.S."/>
            <person name="Wu M."/>
            <person name="Wu D."/>
            <person name="Thiagarajan M."/>
            <person name="Wortman J.R."/>
            <person name="Badger J.H."/>
            <person name="Ren Q."/>
            <person name="Amedeo P."/>
            <person name="Jones K.M."/>
            <person name="Tallon L.J."/>
            <person name="Delcher A.L."/>
            <person name="Salzberg S.L."/>
            <person name="Silva J.C."/>
            <person name="Haas B.J."/>
            <person name="Majoros W.H."/>
            <person name="Farzad M."/>
            <person name="Carlton J.M."/>
            <person name="Smith R.K. Jr."/>
            <person name="Garg J."/>
            <person name="Pearlman R.E."/>
            <person name="Karrer K.M."/>
            <person name="Sun L."/>
            <person name="Manning G."/>
            <person name="Elde N.C."/>
            <person name="Turkewitz A.P."/>
            <person name="Asai D.J."/>
            <person name="Wilkes D.E."/>
            <person name="Wang Y."/>
            <person name="Cai H."/>
            <person name="Collins K."/>
            <person name="Stewart B.A."/>
            <person name="Lee S.R."/>
            <person name="Wilamowska K."/>
            <person name="Weinberg Z."/>
            <person name="Ruzzo W.L."/>
            <person name="Wloga D."/>
            <person name="Gaertig J."/>
            <person name="Frankel J."/>
            <person name="Tsao C.-C."/>
            <person name="Gorovsky M.A."/>
            <person name="Keeling P.J."/>
            <person name="Waller R.F."/>
            <person name="Patron N.J."/>
            <person name="Cherry J.M."/>
            <person name="Stover N.A."/>
            <person name="Krieger C.J."/>
            <person name="del Toro C."/>
            <person name="Ryder H.F."/>
            <person name="Williamson S.C."/>
            <person name="Barbeau R.A."/>
            <person name="Hamilton E.P."/>
            <person name="Orias E."/>
        </authorList>
    </citation>
    <scope>NUCLEOTIDE SEQUENCE [LARGE SCALE GENOMIC DNA]</scope>
    <source>
        <strain evidence="2">SB210</strain>
    </source>
</reference>
<dbReference type="EMBL" id="GG662490">
    <property type="protein sequence ID" value="EAR84493.1"/>
    <property type="molecule type" value="Genomic_DNA"/>
</dbReference>